<sequence length="896" mass="105300">MDPNKQDQGALEAQKIKLYYNEVGEEKLDQYIETLAHSLIKFIRNFEDSEYVSERLKKISENFSENIYTYNRKWPLWNDLYKATRSSEALHLETIFRDVGFNKPSFGSQDLSVIYKQAEELLNEKKEALIVEILKGNPNVELYISYDPKAEQGKLLNKKLKNGEYKTKEERIEALADGYEHRDEKAKDIEKDIIQGVDETEIGAMIRLIYPLEKTVRDRVNFYKNDHIILAPWARNKELTDLWSGVIPPSEEKFVGLKESLIHKSEQEKILLTYGNGKEFNATFHDLEEKNYKWESCEKYIEIIAEMLEEKNGIQGKLNQDVFENFDQYIPSTKRQGQLWGEFQRVSRKFEEFHLENIVGWDEFMKKAYPEQGFKHSLNQWFGKMSVELAKENPKIELGVFYDPAWESVKSLEFYTPISKTEWKKRVESTENAIAKKLHLAETSDTLHHLYHNESSLGGRIYYYDRKNVLTNVAPWAKSKELGTVWSRSSREETLTFLLPQMDGQSDLSASIKPQEHRKISLFVSETGKYADEDNFRQKNPTKAEHTIESIDDYISATIDAIFKNQRKFYDPDFRQHFYENFTKYIPSDKKHWELWDDFQKVSRSFEEFKLENIYKKLDINFEIPMTWSKELTLISYLYKIKGEIAVEIVKRNPMTELTLFYDPIQIYAAYDVVGWTNSDYSDYYDSDTSNSSDSSRRSIDIDQYADKIERRGTDRAGILDIEEEFAKGTESENEKCLGRILRYAFHNKSELEGRIVLFDRHKQIADRLPWEKEEIAEAWRNACKSVVLTPSINNENKLHEKKESETSLHQSIDTQVKHRKSPEQLIKKQPQQLSSLLKTVGIRNEQPSTSTDQLISASTSQVGQQRMAQIRQQEERETSANKKPCVREIIRFYER</sequence>
<organism evidence="1 2">
    <name type="scientific">Enterococcus faecium EnGen0003</name>
    <dbReference type="NCBI Taxonomy" id="1138901"/>
    <lineage>
        <taxon>Bacteria</taxon>
        <taxon>Bacillati</taxon>
        <taxon>Bacillota</taxon>
        <taxon>Bacilli</taxon>
        <taxon>Lactobacillales</taxon>
        <taxon>Enterococcaceae</taxon>
        <taxon>Enterococcus</taxon>
    </lineage>
</organism>
<evidence type="ECO:0000313" key="2">
    <source>
        <dbReference type="Proteomes" id="UP000010553"/>
    </source>
</evidence>
<dbReference type="Proteomes" id="UP000010553">
    <property type="component" value="Unassembled WGS sequence"/>
</dbReference>
<gene>
    <name evidence="1" type="ORF">OIE_04728</name>
</gene>
<proteinExistence type="predicted"/>
<dbReference type="EMBL" id="AHXC01000005">
    <property type="protein sequence ID" value="ELB02302.1"/>
    <property type="molecule type" value="Genomic_DNA"/>
</dbReference>
<accession>A0A828ZUB5</accession>
<evidence type="ECO:0000313" key="1">
    <source>
        <dbReference type="EMBL" id="ELB02302.1"/>
    </source>
</evidence>
<reference evidence="1 2" key="1">
    <citation type="submission" date="2012-12" db="EMBL/GenBank/DDBJ databases">
        <title>The Genome Sequence of Enterococcus faecium E1590.</title>
        <authorList>
            <consortium name="The Broad Institute Genome Sequencing Platform"/>
            <consortium name="The Broad Institute Genome Sequencing Center for Infectious Disease"/>
            <person name="Earl A.M."/>
            <person name="Gilmore M.S."/>
            <person name="van Schaik W."/>
            <person name="Lebreton F."/>
            <person name="Willems R.J."/>
            <person name="Walker B."/>
            <person name="Young S.K."/>
            <person name="Zeng Q."/>
            <person name="Gargeya S."/>
            <person name="Fitzgerald M."/>
            <person name="Haas B."/>
            <person name="Abouelleil A."/>
            <person name="Alvarado L."/>
            <person name="Arachchi H.M."/>
            <person name="Berlin A.M."/>
            <person name="Chapman S.B."/>
            <person name="Dewar J."/>
            <person name="Goldberg J."/>
            <person name="Griggs A."/>
            <person name="Gujja S."/>
            <person name="Hansen M."/>
            <person name="Howarth C."/>
            <person name="Imamovic A."/>
            <person name="Larimer J."/>
            <person name="McCowan C."/>
            <person name="Murphy C."/>
            <person name="Neiman D."/>
            <person name="Pearson M."/>
            <person name="Priest M."/>
            <person name="Roberts A."/>
            <person name="Saif S."/>
            <person name="Shea T."/>
            <person name="Sisk P."/>
            <person name="Sykes S."/>
            <person name="Wortman J."/>
            <person name="Nusbaum C."/>
            <person name="Birren B."/>
        </authorList>
    </citation>
    <scope>NUCLEOTIDE SEQUENCE [LARGE SCALE GENOMIC DNA]</scope>
    <source>
        <strain evidence="1 2">E1590</strain>
    </source>
</reference>
<name>A0A828ZUB5_ENTFC</name>
<protein>
    <submittedName>
        <fullName evidence="1">Uncharacterized protein</fullName>
    </submittedName>
</protein>
<dbReference type="RefSeq" id="WP_002335134.1">
    <property type="nucleotide sequence ID" value="NZ_KB029692.1"/>
</dbReference>
<dbReference type="AlphaFoldDB" id="A0A828ZUB5"/>
<comment type="caution">
    <text evidence="1">The sequence shown here is derived from an EMBL/GenBank/DDBJ whole genome shotgun (WGS) entry which is preliminary data.</text>
</comment>